<dbReference type="KEGG" id="gme:Gmet_3500"/>
<evidence type="ECO:0000313" key="3">
    <source>
        <dbReference type="Proteomes" id="UP000007073"/>
    </source>
</evidence>
<reference evidence="2 3" key="1">
    <citation type="submission" date="2005-10" db="EMBL/GenBank/DDBJ databases">
        <title>Complete sequence of Geobacter metallireducens GS-15.</title>
        <authorList>
            <consortium name="US DOE Joint Genome Institute"/>
            <person name="Copeland A."/>
            <person name="Lucas S."/>
            <person name="Lapidus A."/>
            <person name="Barry K."/>
            <person name="Detter J.C."/>
            <person name="Glavina T."/>
            <person name="Hammon N."/>
            <person name="Israni S."/>
            <person name="Pitluck S."/>
            <person name="Di Bartolo G."/>
            <person name="Chain P."/>
            <person name="Schmutz J."/>
            <person name="Larimer F."/>
            <person name="Land M."/>
            <person name="Kyrpides N."/>
            <person name="Ivanova N."/>
            <person name="Richardson P."/>
        </authorList>
    </citation>
    <scope>NUCLEOTIDE SEQUENCE [LARGE SCALE GENOMIC DNA]</scope>
    <source>
        <strain evidence="3">ATCC 53774 / DSM 7210 / GS-15</strain>
    </source>
</reference>
<sequence>MKEWRVSLADKRVLWPVIVTVSLVLVFLGTRTPNIARPQKPTSRPRAVIETQVKTTQAGIEKHGQAVELCHRAEFFNVSAPRVSAVHFEPHKIVSSVLCFISARAPPLAYA</sequence>
<evidence type="ECO:0000256" key="1">
    <source>
        <dbReference type="SAM" id="Phobius"/>
    </source>
</evidence>
<accession>Q39PW9</accession>
<dbReference type="EMBL" id="CP000148">
    <property type="protein sequence ID" value="ABB33705.1"/>
    <property type="molecule type" value="Genomic_DNA"/>
</dbReference>
<keyword evidence="1" id="KW-0472">Membrane</keyword>
<dbReference type="STRING" id="269799.Gmet_3500"/>
<dbReference type="HOGENOM" id="CLU_2259773_0_0_7"/>
<evidence type="ECO:0000313" key="2">
    <source>
        <dbReference type="EMBL" id="ABB33705.1"/>
    </source>
</evidence>
<name>Q39PW9_GEOMG</name>
<dbReference type="Proteomes" id="UP000007073">
    <property type="component" value="Chromosome"/>
</dbReference>
<keyword evidence="1" id="KW-1133">Transmembrane helix</keyword>
<keyword evidence="3" id="KW-1185">Reference proteome</keyword>
<proteinExistence type="predicted"/>
<gene>
    <name evidence="2" type="ordered locus">Gmet_3500</name>
</gene>
<keyword evidence="1" id="KW-0812">Transmembrane</keyword>
<feature type="transmembrane region" description="Helical" evidence="1">
    <location>
        <begin position="12"/>
        <end position="30"/>
    </location>
</feature>
<organism evidence="2 3">
    <name type="scientific">Geobacter metallireducens (strain ATCC 53774 / DSM 7210 / GS-15)</name>
    <dbReference type="NCBI Taxonomy" id="269799"/>
    <lineage>
        <taxon>Bacteria</taxon>
        <taxon>Pseudomonadati</taxon>
        <taxon>Thermodesulfobacteriota</taxon>
        <taxon>Desulfuromonadia</taxon>
        <taxon>Geobacterales</taxon>
        <taxon>Geobacteraceae</taxon>
        <taxon>Geobacter</taxon>
    </lineage>
</organism>
<dbReference type="AlphaFoldDB" id="Q39PW9"/>
<protein>
    <submittedName>
        <fullName evidence="2">Uncharacterized protein</fullName>
    </submittedName>
</protein>
<reference evidence="2 3" key="2">
    <citation type="journal article" date="2009" name="BMC Microbiol.">
        <title>The genome sequence of Geobacter metallireducens: features of metabolism, physiology and regulation common and dissimilar to Geobacter sulfurreducens.</title>
        <authorList>
            <person name="Aklujkar M."/>
            <person name="Krushkal J."/>
            <person name="DiBartolo G."/>
            <person name="Lapidus A."/>
            <person name="Land M.L."/>
            <person name="Lovley D.R."/>
        </authorList>
    </citation>
    <scope>NUCLEOTIDE SEQUENCE [LARGE SCALE GENOMIC DNA]</scope>
    <source>
        <strain evidence="3">ATCC 53774 / DSM 7210 / GS-15</strain>
    </source>
</reference>